<dbReference type="InterPro" id="IPR013249">
    <property type="entry name" value="RNA_pol_sigma70_r4_t2"/>
</dbReference>
<dbReference type="GO" id="GO:0006352">
    <property type="term" value="P:DNA-templated transcription initiation"/>
    <property type="evidence" value="ECO:0007669"/>
    <property type="project" value="InterPro"/>
</dbReference>
<dbReference type="Pfam" id="PF04542">
    <property type="entry name" value="Sigma70_r2"/>
    <property type="match status" value="1"/>
</dbReference>
<dbReference type="EMBL" id="CP061038">
    <property type="protein sequence ID" value="QNQ09766.1"/>
    <property type="molecule type" value="Genomic_DNA"/>
</dbReference>
<accession>A0A7H0LJB3</accession>
<dbReference type="InterPro" id="IPR014284">
    <property type="entry name" value="RNA_pol_sigma-70_dom"/>
</dbReference>
<keyword evidence="2" id="KW-0805">Transcription regulation</keyword>
<evidence type="ECO:0000256" key="3">
    <source>
        <dbReference type="ARBA" id="ARBA00023082"/>
    </source>
</evidence>
<dbReference type="NCBIfam" id="TIGR02937">
    <property type="entry name" value="sigma70-ECF"/>
    <property type="match status" value="1"/>
</dbReference>
<evidence type="ECO:0000256" key="2">
    <source>
        <dbReference type="ARBA" id="ARBA00023015"/>
    </source>
</evidence>
<keyword evidence="4" id="KW-0804">Transcription</keyword>
<evidence type="ECO:0000256" key="4">
    <source>
        <dbReference type="ARBA" id="ARBA00023163"/>
    </source>
</evidence>
<dbReference type="GO" id="GO:0003677">
    <property type="term" value="F:DNA binding"/>
    <property type="evidence" value="ECO:0007669"/>
    <property type="project" value="InterPro"/>
</dbReference>
<feature type="domain" description="RNA polymerase sigma-70 region 2" evidence="5">
    <location>
        <begin position="17"/>
        <end position="77"/>
    </location>
</feature>
<dbReference type="RefSeq" id="WP_187762075.1">
    <property type="nucleotide sequence ID" value="NZ_CP061038.1"/>
</dbReference>
<dbReference type="Gene3D" id="1.10.10.10">
    <property type="entry name" value="Winged helix-like DNA-binding domain superfamily/Winged helix DNA-binding domain"/>
    <property type="match status" value="1"/>
</dbReference>
<evidence type="ECO:0000313" key="7">
    <source>
        <dbReference type="EMBL" id="QNQ09766.1"/>
    </source>
</evidence>
<dbReference type="InterPro" id="IPR013325">
    <property type="entry name" value="RNA_pol_sigma_r2"/>
</dbReference>
<dbReference type="SUPFAM" id="SSF88946">
    <property type="entry name" value="Sigma2 domain of RNA polymerase sigma factors"/>
    <property type="match status" value="1"/>
</dbReference>
<proteinExistence type="inferred from homology"/>
<dbReference type="InterPro" id="IPR013324">
    <property type="entry name" value="RNA_pol_sigma_r3/r4-like"/>
</dbReference>
<dbReference type="PANTHER" id="PTHR43133:SF63">
    <property type="entry name" value="RNA POLYMERASE SIGMA FACTOR FECI-RELATED"/>
    <property type="match status" value="1"/>
</dbReference>
<dbReference type="PANTHER" id="PTHR43133">
    <property type="entry name" value="RNA POLYMERASE ECF-TYPE SIGMA FACTO"/>
    <property type="match status" value="1"/>
</dbReference>
<dbReference type="Pfam" id="PF08281">
    <property type="entry name" value="Sigma70_r4_2"/>
    <property type="match status" value="1"/>
</dbReference>
<comment type="similarity">
    <text evidence="1">Belongs to the sigma-70 factor family. ECF subfamily.</text>
</comment>
<keyword evidence="8" id="KW-1185">Reference proteome</keyword>
<dbReference type="AlphaFoldDB" id="A0A7H0LJB3"/>
<evidence type="ECO:0000259" key="6">
    <source>
        <dbReference type="Pfam" id="PF08281"/>
    </source>
</evidence>
<dbReference type="Gene3D" id="1.10.1740.10">
    <property type="match status" value="1"/>
</dbReference>
<organism evidence="7 8">
    <name type="scientific">Sphingomonas alpina</name>
    <dbReference type="NCBI Taxonomy" id="653931"/>
    <lineage>
        <taxon>Bacteria</taxon>
        <taxon>Pseudomonadati</taxon>
        <taxon>Pseudomonadota</taxon>
        <taxon>Alphaproteobacteria</taxon>
        <taxon>Sphingomonadales</taxon>
        <taxon>Sphingomonadaceae</taxon>
        <taxon>Sphingomonas</taxon>
    </lineage>
</organism>
<protein>
    <submittedName>
        <fullName evidence="7">Sigma-70 family RNA polymerase sigma factor</fullName>
    </submittedName>
</protein>
<dbReference type="GO" id="GO:0016987">
    <property type="term" value="F:sigma factor activity"/>
    <property type="evidence" value="ECO:0007669"/>
    <property type="project" value="UniProtKB-KW"/>
</dbReference>
<sequence>MARVDLVTWVARNILPHEPALRRWLRRSVARQDIEDVIQEAYCSIAAMDDVTHIVEPRRYLFQVARNIVLADLRRARVVQIEAIGGAAEMEQAITGHSDELSPERIAIDRDWLARVGALLAALPERRRIVFRLRKLEGLSQREAAERLGVTEMVVENDLTRGLRSILAGLSDEERSDLSLFTKRQDHARPRLRRRH</sequence>
<gene>
    <name evidence="7" type="ORF">H3Z74_00435</name>
</gene>
<feature type="domain" description="RNA polymerase sigma factor 70 region 4 type 2" evidence="6">
    <location>
        <begin position="115"/>
        <end position="165"/>
    </location>
</feature>
<dbReference type="SUPFAM" id="SSF88659">
    <property type="entry name" value="Sigma3 and sigma4 domains of RNA polymerase sigma factors"/>
    <property type="match status" value="1"/>
</dbReference>
<keyword evidence="3" id="KW-0731">Sigma factor</keyword>
<dbReference type="KEGG" id="spap:H3Z74_00435"/>
<evidence type="ECO:0000259" key="5">
    <source>
        <dbReference type="Pfam" id="PF04542"/>
    </source>
</evidence>
<dbReference type="InterPro" id="IPR007627">
    <property type="entry name" value="RNA_pol_sigma70_r2"/>
</dbReference>
<dbReference type="InterPro" id="IPR036388">
    <property type="entry name" value="WH-like_DNA-bd_sf"/>
</dbReference>
<dbReference type="Proteomes" id="UP000516148">
    <property type="component" value="Chromosome"/>
</dbReference>
<dbReference type="InterPro" id="IPR039425">
    <property type="entry name" value="RNA_pol_sigma-70-like"/>
</dbReference>
<evidence type="ECO:0000313" key="8">
    <source>
        <dbReference type="Proteomes" id="UP000516148"/>
    </source>
</evidence>
<name>A0A7H0LJB3_9SPHN</name>
<reference evidence="7 8" key="1">
    <citation type="submission" date="2020-09" db="EMBL/GenBank/DDBJ databases">
        <title>Sphingomonas sp., a new species isolated from pork steak.</title>
        <authorList>
            <person name="Heidler von Heilborn D."/>
        </authorList>
    </citation>
    <scope>NUCLEOTIDE SEQUENCE [LARGE SCALE GENOMIC DNA]</scope>
    <source>
        <strain evidence="8">S8-3T</strain>
    </source>
</reference>
<evidence type="ECO:0000256" key="1">
    <source>
        <dbReference type="ARBA" id="ARBA00010641"/>
    </source>
</evidence>